<keyword evidence="2" id="KW-0472">Membrane</keyword>
<organism evidence="3 4">
    <name type="scientific">Brevibacterium luteolum</name>
    <dbReference type="NCBI Taxonomy" id="199591"/>
    <lineage>
        <taxon>Bacteria</taxon>
        <taxon>Bacillati</taxon>
        <taxon>Actinomycetota</taxon>
        <taxon>Actinomycetes</taxon>
        <taxon>Micrococcales</taxon>
        <taxon>Brevibacteriaceae</taxon>
        <taxon>Brevibacterium</taxon>
    </lineage>
</organism>
<comment type="caution">
    <text evidence="3">The sequence shown here is derived from an EMBL/GenBank/DDBJ whole genome shotgun (WGS) entry which is preliminary data.</text>
</comment>
<dbReference type="Proteomes" id="UP000235703">
    <property type="component" value="Unassembled WGS sequence"/>
</dbReference>
<proteinExistence type="predicted"/>
<dbReference type="RefSeq" id="WP_102161856.1">
    <property type="nucleotide sequence ID" value="NZ_PNFZ01000003.1"/>
</dbReference>
<keyword evidence="2" id="KW-0812">Transmembrane</keyword>
<feature type="transmembrane region" description="Helical" evidence="2">
    <location>
        <begin position="179"/>
        <end position="199"/>
    </location>
</feature>
<evidence type="ECO:0000313" key="4">
    <source>
        <dbReference type="Proteomes" id="UP000235703"/>
    </source>
</evidence>
<accession>A0A2N6PHA2</accession>
<protein>
    <submittedName>
        <fullName evidence="3">Uncharacterized protein</fullName>
    </submittedName>
</protein>
<dbReference type="EMBL" id="PNFZ01000003">
    <property type="protein sequence ID" value="PMB98059.1"/>
    <property type="molecule type" value="Genomic_DNA"/>
</dbReference>
<feature type="transmembrane region" description="Helical" evidence="2">
    <location>
        <begin position="133"/>
        <end position="159"/>
    </location>
</feature>
<keyword evidence="4" id="KW-1185">Reference proteome</keyword>
<dbReference type="AlphaFoldDB" id="A0A2N6PHA2"/>
<feature type="transmembrane region" description="Helical" evidence="2">
    <location>
        <begin position="81"/>
        <end position="107"/>
    </location>
</feature>
<reference evidence="3 4" key="1">
    <citation type="submission" date="2017-09" db="EMBL/GenBank/DDBJ databases">
        <title>Bacterial strain isolated from the female urinary microbiota.</title>
        <authorList>
            <person name="Thomas-White K."/>
            <person name="Kumar N."/>
            <person name="Forster S."/>
            <person name="Putonti C."/>
            <person name="Lawley T."/>
            <person name="Wolfe A.J."/>
        </authorList>
    </citation>
    <scope>NUCLEOTIDE SEQUENCE [LARGE SCALE GENOMIC DNA]</scope>
    <source>
        <strain evidence="3 4">UMB0680</strain>
    </source>
</reference>
<evidence type="ECO:0000256" key="1">
    <source>
        <dbReference type="SAM" id="MobiDB-lite"/>
    </source>
</evidence>
<keyword evidence="2" id="KW-1133">Transmembrane helix</keyword>
<evidence type="ECO:0000256" key="2">
    <source>
        <dbReference type="SAM" id="Phobius"/>
    </source>
</evidence>
<evidence type="ECO:0000313" key="3">
    <source>
        <dbReference type="EMBL" id="PMB98059.1"/>
    </source>
</evidence>
<name>A0A2N6PHA2_9MICO</name>
<feature type="region of interest" description="Disordered" evidence="1">
    <location>
        <begin position="1"/>
        <end position="20"/>
    </location>
</feature>
<sequence>MSEPTRAFPSGAAPSSWLGDPVSRHPQIRMLRNRLNRQLVSTLIFSAAGFLIFASGWFYAMLSWLPDLAPTAEDAAGVRELAGLAVVPLLVWLAVHGLLILLGAVGFRARAALQSLRGGLAYRAMPASVFPRVLIILYLIALGVTALLGLVAGLLPMLADSMVITNVTDEVATEVRRQAWTIAGAFIAWLCTSLVLLFVSQVINFRGLLTAAQIEKAVGHATRG</sequence>
<gene>
    <name evidence="3" type="ORF">CJ198_06680</name>
</gene>
<feature type="transmembrane region" description="Helical" evidence="2">
    <location>
        <begin position="39"/>
        <end position="61"/>
    </location>
</feature>